<dbReference type="EMBL" id="GGEC01088414">
    <property type="protein sequence ID" value="MBX68898.1"/>
    <property type="molecule type" value="Transcribed_RNA"/>
</dbReference>
<sequence length="64" mass="7564">MSIVLCLWEGMMFTLLRIKRVPTNQKSSFLNQGEEWKLTNNTPHQHTFWLSTKVEGNYAILIHM</sequence>
<name>A0A2P2QPM5_RHIMU</name>
<reference evidence="1" key="1">
    <citation type="submission" date="2018-02" db="EMBL/GenBank/DDBJ databases">
        <title>Rhizophora mucronata_Transcriptome.</title>
        <authorList>
            <person name="Meera S.P."/>
            <person name="Sreeshan A."/>
            <person name="Augustine A."/>
        </authorList>
    </citation>
    <scope>NUCLEOTIDE SEQUENCE</scope>
    <source>
        <tissue evidence="1">Leaf</tissue>
    </source>
</reference>
<organism evidence="1">
    <name type="scientific">Rhizophora mucronata</name>
    <name type="common">Asiatic mangrove</name>
    <dbReference type="NCBI Taxonomy" id="61149"/>
    <lineage>
        <taxon>Eukaryota</taxon>
        <taxon>Viridiplantae</taxon>
        <taxon>Streptophyta</taxon>
        <taxon>Embryophyta</taxon>
        <taxon>Tracheophyta</taxon>
        <taxon>Spermatophyta</taxon>
        <taxon>Magnoliopsida</taxon>
        <taxon>eudicotyledons</taxon>
        <taxon>Gunneridae</taxon>
        <taxon>Pentapetalae</taxon>
        <taxon>rosids</taxon>
        <taxon>fabids</taxon>
        <taxon>Malpighiales</taxon>
        <taxon>Rhizophoraceae</taxon>
        <taxon>Rhizophora</taxon>
    </lineage>
</organism>
<evidence type="ECO:0000313" key="1">
    <source>
        <dbReference type="EMBL" id="MBX68898.1"/>
    </source>
</evidence>
<accession>A0A2P2QPM5</accession>
<dbReference type="AlphaFoldDB" id="A0A2P2QPM5"/>
<proteinExistence type="predicted"/>
<protein>
    <submittedName>
        <fullName evidence="1">Uncharacterized protein</fullName>
    </submittedName>
</protein>